<evidence type="ECO:0008006" key="2">
    <source>
        <dbReference type="Google" id="ProtNLM"/>
    </source>
</evidence>
<name>A0A7C4FDF7_9CREN</name>
<comment type="caution">
    <text evidence="1">The sequence shown here is derived from an EMBL/GenBank/DDBJ whole genome shotgun (WGS) entry which is preliminary data.</text>
</comment>
<accession>A0A7C4FDF7</accession>
<dbReference type="EMBL" id="DTFF01000008">
    <property type="protein sequence ID" value="HGI86925.1"/>
    <property type="molecule type" value="Genomic_DNA"/>
</dbReference>
<organism evidence="1">
    <name type="scientific">Ignisphaera aggregans</name>
    <dbReference type="NCBI Taxonomy" id="334771"/>
    <lineage>
        <taxon>Archaea</taxon>
        <taxon>Thermoproteota</taxon>
        <taxon>Thermoprotei</taxon>
        <taxon>Desulfurococcales</taxon>
        <taxon>Desulfurococcaceae</taxon>
        <taxon>Ignisphaera</taxon>
    </lineage>
</organism>
<gene>
    <name evidence="1" type="ORF">ENV14_00780</name>
</gene>
<dbReference type="Gene3D" id="3.30.300.100">
    <property type="entry name" value="MTH677-like"/>
    <property type="match status" value="1"/>
</dbReference>
<reference evidence="1" key="1">
    <citation type="journal article" date="2020" name="mSystems">
        <title>Genome- and Community-Level Interaction Insights into Carbon Utilization and Element Cycling Functions of Hydrothermarchaeota in Hydrothermal Sediment.</title>
        <authorList>
            <person name="Zhou Z."/>
            <person name="Liu Y."/>
            <person name="Xu W."/>
            <person name="Pan J."/>
            <person name="Luo Z.H."/>
            <person name="Li M."/>
        </authorList>
    </citation>
    <scope>NUCLEOTIDE SEQUENCE [LARGE SCALE GENOMIC DNA]</scope>
    <source>
        <strain evidence="1">SpSt-732</strain>
    </source>
</reference>
<dbReference type="InterPro" id="IPR035954">
    <property type="entry name" value="MTH677-like_sf"/>
</dbReference>
<dbReference type="AlphaFoldDB" id="A0A7C4FDF7"/>
<protein>
    <recommendedName>
        <fullName evidence="2">DUF3194 domain-containing protein</fullName>
    </recommendedName>
</protein>
<evidence type="ECO:0000313" key="1">
    <source>
        <dbReference type="EMBL" id="HGI86925.1"/>
    </source>
</evidence>
<sequence>MKSGKTLNLDLNKIHVDDLAQLTHIIEDEIVKYLNEVLGPRLTDCNITIGAEIKGEELVISVDVEVKAYFTDNVSLEAMLDSALRRAFDVVERHLTRYRISSEHVADSSKSSNSNSR</sequence>
<proteinExistence type="predicted"/>